<keyword evidence="1" id="KW-1133">Transmembrane helix</keyword>
<keyword evidence="1" id="KW-0812">Transmembrane</keyword>
<feature type="domain" description="EamA" evidence="2">
    <location>
        <begin position="149"/>
        <end position="275"/>
    </location>
</feature>
<dbReference type="Pfam" id="PF00892">
    <property type="entry name" value="EamA"/>
    <property type="match status" value="2"/>
</dbReference>
<feature type="transmembrane region" description="Helical" evidence="1">
    <location>
        <begin position="124"/>
        <end position="142"/>
    </location>
</feature>
<evidence type="ECO:0000259" key="2">
    <source>
        <dbReference type="Pfam" id="PF00892"/>
    </source>
</evidence>
<feature type="transmembrane region" description="Helical" evidence="1">
    <location>
        <begin position="70"/>
        <end position="87"/>
    </location>
</feature>
<dbReference type="EMBL" id="SNXY01000013">
    <property type="protein sequence ID" value="TDP81158.1"/>
    <property type="molecule type" value="Genomic_DNA"/>
</dbReference>
<feature type="transmembrane region" description="Helical" evidence="1">
    <location>
        <begin position="179"/>
        <end position="200"/>
    </location>
</feature>
<dbReference type="SUPFAM" id="SSF103481">
    <property type="entry name" value="Multidrug resistance efflux transporter EmrE"/>
    <property type="match status" value="2"/>
</dbReference>
<dbReference type="GO" id="GO:0016020">
    <property type="term" value="C:membrane"/>
    <property type="evidence" value="ECO:0007669"/>
    <property type="project" value="InterPro"/>
</dbReference>
<accession>A0A4V3CV50</accession>
<name>A0A4V3CV50_9HYPH</name>
<gene>
    <name evidence="3" type="ORF">EDD54_4491</name>
</gene>
<feature type="transmembrane region" description="Helical" evidence="1">
    <location>
        <begin position="148"/>
        <end position="167"/>
    </location>
</feature>
<dbReference type="OrthoDB" id="7818056at2"/>
<feature type="transmembrane region" description="Helical" evidence="1">
    <location>
        <begin position="234"/>
        <end position="254"/>
    </location>
</feature>
<dbReference type="RefSeq" id="WP_126542024.1">
    <property type="nucleotide sequence ID" value="NZ_BSPM01000003.1"/>
</dbReference>
<keyword evidence="4" id="KW-1185">Reference proteome</keyword>
<dbReference type="PANTHER" id="PTHR22911">
    <property type="entry name" value="ACYL-MALONYL CONDENSING ENZYME-RELATED"/>
    <property type="match status" value="1"/>
</dbReference>
<feature type="transmembrane region" description="Helical" evidence="1">
    <location>
        <begin position="38"/>
        <end position="58"/>
    </location>
</feature>
<dbReference type="InterPro" id="IPR000620">
    <property type="entry name" value="EamA_dom"/>
</dbReference>
<feature type="transmembrane region" description="Helical" evidence="1">
    <location>
        <begin position="260"/>
        <end position="280"/>
    </location>
</feature>
<feature type="transmembrane region" description="Helical" evidence="1">
    <location>
        <begin position="93"/>
        <end position="112"/>
    </location>
</feature>
<dbReference type="Proteomes" id="UP000294547">
    <property type="component" value="Unassembled WGS sequence"/>
</dbReference>
<reference evidence="3 4" key="1">
    <citation type="submission" date="2019-03" db="EMBL/GenBank/DDBJ databases">
        <title>Genomic Encyclopedia of Type Strains, Phase IV (KMG-IV): sequencing the most valuable type-strain genomes for metagenomic binning, comparative biology and taxonomic classification.</title>
        <authorList>
            <person name="Goeker M."/>
        </authorList>
    </citation>
    <scope>NUCLEOTIDE SEQUENCE [LARGE SCALE GENOMIC DNA]</scope>
    <source>
        <strain evidence="3 4">DSM 102969</strain>
    </source>
</reference>
<dbReference type="PANTHER" id="PTHR22911:SF103">
    <property type="entry name" value="BLR2811 PROTEIN"/>
    <property type="match status" value="1"/>
</dbReference>
<comment type="caution">
    <text evidence="3">The sequence shown here is derived from an EMBL/GenBank/DDBJ whole genome shotgun (WGS) entry which is preliminary data.</text>
</comment>
<evidence type="ECO:0000313" key="3">
    <source>
        <dbReference type="EMBL" id="TDP81158.1"/>
    </source>
</evidence>
<sequence>MRAAPAALAFALLAFVLFPLQDAGLKALVTAAPVWQLMAVRSGLVVAVALVVGRGRIWRRIAASPQPGMLALRAAVMLIAWLCFYRAAGEMPLAQLSTLYFVAPVFVTMAAGPVLGERIGPRQWLAVALGFAGVVTASGVTSFDVSPFVALALLAALFWAAALIMLRRMAPEDGPVIQVVSSNALFLAATAPGFAVAPLALDGPALAFMTVIAVIGALGQLTVYEAARRMPASLIATLEYTSILWAFLFGRIFFGEVPGWNVLAGAALVVASGLVAVTGGRRAEAA</sequence>
<feature type="domain" description="EamA" evidence="2">
    <location>
        <begin position="8"/>
        <end position="136"/>
    </location>
</feature>
<feature type="transmembrane region" description="Helical" evidence="1">
    <location>
        <begin position="206"/>
        <end position="227"/>
    </location>
</feature>
<dbReference type="InterPro" id="IPR037185">
    <property type="entry name" value="EmrE-like"/>
</dbReference>
<dbReference type="AlphaFoldDB" id="A0A4V3CV50"/>
<evidence type="ECO:0000313" key="4">
    <source>
        <dbReference type="Proteomes" id="UP000294547"/>
    </source>
</evidence>
<organism evidence="3 4">
    <name type="scientific">Oharaeibacter diazotrophicus</name>
    <dbReference type="NCBI Taxonomy" id="1920512"/>
    <lineage>
        <taxon>Bacteria</taxon>
        <taxon>Pseudomonadati</taxon>
        <taxon>Pseudomonadota</taxon>
        <taxon>Alphaproteobacteria</taxon>
        <taxon>Hyphomicrobiales</taxon>
        <taxon>Pleomorphomonadaceae</taxon>
        <taxon>Oharaeibacter</taxon>
    </lineage>
</organism>
<protein>
    <submittedName>
        <fullName evidence="3">EamA domain-containing membrane protein RarD</fullName>
    </submittedName>
</protein>
<evidence type="ECO:0000256" key="1">
    <source>
        <dbReference type="SAM" id="Phobius"/>
    </source>
</evidence>
<proteinExistence type="predicted"/>
<keyword evidence="1" id="KW-0472">Membrane</keyword>